<keyword evidence="3" id="KW-0732">Signal</keyword>
<dbReference type="InterPro" id="IPR001202">
    <property type="entry name" value="WW_dom"/>
</dbReference>
<name>A0ABR4CPY1_9HELO</name>
<dbReference type="EMBL" id="JAZHXI010000004">
    <property type="protein sequence ID" value="KAL2072020.1"/>
    <property type="molecule type" value="Genomic_DNA"/>
</dbReference>
<dbReference type="Gene3D" id="2.20.70.10">
    <property type="match status" value="1"/>
</dbReference>
<keyword evidence="6" id="KW-1185">Reference proteome</keyword>
<dbReference type="PROSITE" id="PS00122">
    <property type="entry name" value="CARBOXYLESTERASE_B_1"/>
    <property type="match status" value="1"/>
</dbReference>
<dbReference type="SUPFAM" id="SSF53474">
    <property type="entry name" value="alpha/beta-Hydrolases"/>
    <property type="match status" value="1"/>
</dbReference>
<evidence type="ECO:0000256" key="1">
    <source>
        <dbReference type="ARBA" id="ARBA00005964"/>
    </source>
</evidence>
<dbReference type="PANTHER" id="PTHR11559">
    <property type="entry name" value="CARBOXYLESTERASE"/>
    <property type="match status" value="1"/>
</dbReference>
<evidence type="ECO:0000313" key="5">
    <source>
        <dbReference type="EMBL" id="KAL2072020.1"/>
    </source>
</evidence>
<dbReference type="PROSITE" id="PS50020">
    <property type="entry name" value="WW_DOMAIN_2"/>
    <property type="match status" value="1"/>
</dbReference>
<dbReference type="Gene3D" id="3.40.50.1820">
    <property type="entry name" value="alpha/beta hydrolase"/>
    <property type="match status" value="1"/>
</dbReference>
<feature type="signal peptide" evidence="3">
    <location>
        <begin position="1"/>
        <end position="23"/>
    </location>
</feature>
<dbReference type="InterPro" id="IPR029058">
    <property type="entry name" value="AB_hydrolase_fold"/>
</dbReference>
<feature type="domain" description="WW" evidence="4">
    <location>
        <begin position="626"/>
        <end position="662"/>
    </location>
</feature>
<feature type="chain" id="PRO_5044989068" description="Carboxylic ester hydrolase" evidence="3">
    <location>
        <begin position="24"/>
        <end position="663"/>
    </location>
</feature>
<evidence type="ECO:0000256" key="2">
    <source>
        <dbReference type="ARBA" id="ARBA00022801"/>
    </source>
</evidence>
<dbReference type="Pfam" id="PF00135">
    <property type="entry name" value="COesterase"/>
    <property type="match status" value="1"/>
</dbReference>
<dbReference type="InterPro" id="IPR050309">
    <property type="entry name" value="Type-B_Carboxylest/Lipase"/>
</dbReference>
<evidence type="ECO:0000256" key="3">
    <source>
        <dbReference type="RuleBase" id="RU361235"/>
    </source>
</evidence>
<dbReference type="InterPro" id="IPR002018">
    <property type="entry name" value="CarbesteraseB"/>
</dbReference>
<dbReference type="Proteomes" id="UP001595075">
    <property type="component" value="Unassembled WGS sequence"/>
</dbReference>
<proteinExistence type="inferred from homology"/>
<reference evidence="5 6" key="1">
    <citation type="journal article" date="2024" name="Commun. Biol.">
        <title>Comparative genomic analysis of thermophilic fungi reveals convergent evolutionary adaptations and gene losses.</title>
        <authorList>
            <person name="Steindorff A.S."/>
            <person name="Aguilar-Pontes M.V."/>
            <person name="Robinson A.J."/>
            <person name="Andreopoulos B."/>
            <person name="LaButti K."/>
            <person name="Kuo A."/>
            <person name="Mondo S."/>
            <person name="Riley R."/>
            <person name="Otillar R."/>
            <person name="Haridas S."/>
            <person name="Lipzen A."/>
            <person name="Grimwood J."/>
            <person name="Schmutz J."/>
            <person name="Clum A."/>
            <person name="Reid I.D."/>
            <person name="Moisan M.C."/>
            <person name="Butler G."/>
            <person name="Nguyen T.T.M."/>
            <person name="Dewar K."/>
            <person name="Conant G."/>
            <person name="Drula E."/>
            <person name="Henrissat B."/>
            <person name="Hansel C."/>
            <person name="Singer S."/>
            <person name="Hutchinson M.I."/>
            <person name="de Vries R.P."/>
            <person name="Natvig D.O."/>
            <person name="Powell A.J."/>
            <person name="Tsang A."/>
            <person name="Grigoriev I.V."/>
        </authorList>
    </citation>
    <scope>NUCLEOTIDE SEQUENCE [LARGE SCALE GENOMIC DNA]</scope>
    <source>
        <strain evidence="5 6">CBS 494.80</strain>
    </source>
</reference>
<dbReference type="InterPro" id="IPR019819">
    <property type="entry name" value="Carboxylesterase_B_CS"/>
</dbReference>
<accession>A0ABR4CPY1</accession>
<sequence>MKSHTVGAIAIWALTTLSNTAYARTTSAEERLANLKYKDFNYPRRAHTHGLDENQVDLGYEIHEAENDDHFLAFRNIPYAEPPVEENRFQPPIPPQTVRENVNNGSVDHKCPQAQVGWFPIEQEFLQGFGKLLDPKWRKKIDPKDYGAMPAPVEGVHEDCLTLDVIVPKRVWENRGNDDSEPAAVIVGIYGGGFIFGWKDQYANPAGLLKRAGADQWGDVIYVAMNYRLGAFGWLGGDQLIEDGGTPNLGLRDQRFAIEWARNYISRFGGDPERMTVIGQSAGASSILHHITAGGGQGFKPRFQKAIIQSAGFFPQPDPAHNDRIYQQYLNLTGATNFDELVKLDSDVLQDANAKMTFNSPYGIFNFGPTIDGDYVPDLPGKLLAEHKNHEGISLMVGHMANDGLLFTPPWIRTNVQLREHAAKMYPGIAESVKRKITELYKINWWIELAQQKIAIVSDFLDDIAIQCNSYYLTEAALTANTPAPVFRYSFNALPAIHGYDTGYTYYPSPSPFGKVNETLAEYFQQSIVDFARAGFPGLDDEEGKQVWDIYSGDDRKVMNLGKPGQKKLDFGYSMGVDLMDRWVRGNTSTNLVFWTHPDTKVKTFYDPRQPNQHRDGFAAIPLEGAPLPEGWEVVGREVDGRKDVVYLDHNTHTSTNVDPRGA</sequence>
<dbReference type="EC" id="3.1.1.-" evidence="3"/>
<keyword evidence="2 3" id="KW-0378">Hydrolase</keyword>
<comment type="caution">
    <text evidence="5">The sequence shown here is derived from an EMBL/GenBank/DDBJ whole genome shotgun (WGS) entry which is preliminary data.</text>
</comment>
<evidence type="ECO:0000313" key="6">
    <source>
        <dbReference type="Proteomes" id="UP001595075"/>
    </source>
</evidence>
<comment type="similarity">
    <text evidence="1 3">Belongs to the type-B carboxylesterase/lipase family.</text>
</comment>
<organism evidence="5 6">
    <name type="scientific">Oculimacula yallundae</name>
    <dbReference type="NCBI Taxonomy" id="86028"/>
    <lineage>
        <taxon>Eukaryota</taxon>
        <taxon>Fungi</taxon>
        <taxon>Dikarya</taxon>
        <taxon>Ascomycota</taxon>
        <taxon>Pezizomycotina</taxon>
        <taxon>Leotiomycetes</taxon>
        <taxon>Helotiales</taxon>
        <taxon>Ploettnerulaceae</taxon>
        <taxon>Oculimacula</taxon>
    </lineage>
</organism>
<gene>
    <name evidence="5" type="ORF">VTL71DRAFT_11363</name>
</gene>
<dbReference type="InterPro" id="IPR019826">
    <property type="entry name" value="Carboxylesterase_B_AS"/>
</dbReference>
<protein>
    <recommendedName>
        <fullName evidence="3">Carboxylic ester hydrolase</fullName>
        <ecNumber evidence="3">3.1.1.-</ecNumber>
    </recommendedName>
</protein>
<dbReference type="PROSITE" id="PS00941">
    <property type="entry name" value="CARBOXYLESTERASE_B_2"/>
    <property type="match status" value="1"/>
</dbReference>
<evidence type="ECO:0000259" key="4">
    <source>
        <dbReference type="PROSITE" id="PS50020"/>
    </source>
</evidence>
<dbReference type="SMART" id="SM00456">
    <property type="entry name" value="WW"/>
    <property type="match status" value="2"/>
</dbReference>